<dbReference type="GO" id="GO:0006364">
    <property type="term" value="P:rRNA processing"/>
    <property type="evidence" value="ECO:0007669"/>
    <property type="project" value="InterPro"/>
</dbReference>
<dbReference type="AlphaFoldDB" id="A0A2J6SFM1"/>
<evidence type="ECO:0000313" key="3">
    <source>
        <dbReference type="Proteomes" id="UP000235371"/>
    </source>
</evidence>
<feature type="compositionally biased region" description="Basic and acidic residues" evidence="1">
    <location>
        <begin position="220"/>
        <end position="234"/>
    </location>
</feature>
<feature type="region of interest" description="Disordered" evidence="1">
    <location>
        <begin position="14"/>
        <end position="301"/>
    </location>
</feature>
<sequence>MFSRLYKSARAIFTDPATTKNEQLTPIVEPLQDETMVTTRQKNTQAPAGDEIEEEDSINVYVSRSSSKRQRKRTKGTSSSDEDAAEYVPPSSRKRKRLPVRAKDVVESPDPGKTRPVVEIPVREISPEPDYNDIVAAEEEDDNTKLQDEEHDTVAAEPLESSKHRRFGSQPSEDELFSTAREVANDEGNAKTVEDFQVIEDSEDSDDDAPEVVGIQEAAESVRTKDREAARVVKDQLSASRKKRKEKDDALKKQAASSRKRKLEDDITDDTEKAKRSAKEEKPISTKADQGPDEDEIRGVAENTEILKDTFKALPLSRKRALPDLLPAEYLEDTEPQDLLPFDQFPTKKAKKTKFHLTAEKEPKDRRVGSTTYRITKASSTNLAPKSISQARNTKESWLQGRSGKKGGMNRPSFAKGFSKK</sequence>
<feature type="region of interest" description="Disordered" evidence="1">
    <location>
        <begin position="376"/>
        <end position="421"/>
    </location>
</feature>
<dbReference type="GO" id="GO:0030515">
    <property type="term" value="F:snoRNA binding"/>
    <property type="evidence" value="ECO:0007669"/>
    <property type="project" value="InterPro"/>
</dbReference>
<gene>
    <name evidence="2" type="ORF">K444DRAFT_670800</name>
</gene>
<protein>
    <submittedName>
        <fullName evidence="2">Uncharacterized protein</fullName>
    </submittedName>
</protein>
<dbReference type="EMBL" id="KZ613920">
    <property type="protein sequence ID" value="PMD49572.1"/>
    <property type="molecule type" value="Genomic_DNA"/>
</dbReference>
<proteinExistence type="predicted"/>
<accession>A0A2J6SFM1</accession>
<feature type="compositionally biased region" description="Polar residues" evidence="1">
    <location>
        <begin position="35"/>
        <end position="46"/>
    </location>
</feature>
<feature type="compositionally biased region" description="Basic and acidic residues" evidence="1">
    <location>
        <begin position="262"/>
        <end position="284"/>
    </location>
</feature>
<dbReference type="InterPro" id="IPR013268">
    <property type="entry name" value="UTP16"/>
</dbReference>
<name>A0A2J6SFM1_9HELO</name>
<dbReference type="STRING" id="1095630.A0A2J6SFM1"/>
<feature type="compositionally biased region" description="Basic residues" evidence="1">
    <location>
        <begin position="66"/>
        <end position="75"/>
    </location>
</feature>
<feature type="compositionally biased region" description="Polar residues" evidence="1">
    <location>
        <begin position="376"/>
        <end position="392"/>
    </location>
</feature>
<dbReference type="OrthoDB" id="5245631at2759"/>
<dbReference type="RefSeq" id="XP_024726476.1">
    <property type="nucleotide sequence ID" value="XM_024887674.1"/>
</dbReference>
<dbReference type="GeneID" id="36595750"/>
<organism evidence="2 3">
    <name type="scientific">Hyaloscypha bicolor E</name>
    <dbReference type="NCBI Taxonomy" id="1095630"/>
    <lineage>
        <taxon>Eukaryota</taxon>
        <taxon>Fungi</taxon>
        <taxon>Dikarya</taxon>
        <taxon>Ascomycota</taxon>
        <taxon>Pezizomycotina</taxon>
        <taxon>Leotiomycetes</taxon>
        <taxon>Helotiales</taxon>
        <taxon>Hyaloscyphaceae</taxon>
        <taxon>Hyaloscypha</taxon>
        <taxon>Hyaloscypha bicolor</taxon>
    </lineage>
</organism>
<dbReference type="InParanoid" id="A0A2J6SFM1"/>
<dbReference type="Proteomes" id="UP000235371">
    <property type="component" value="Unassembled WGS sequence"/>
</dbReference>
<evidence type="ECO:0000313" key="2">
    <source>
        <dbReference type="EMBL" id="PMD49572.1"/>
    </source>
</evidence>
<reference evidence="2 3" key="1">
    <citation type="submission" date="2016-04" db="EMBL/GenBank/DDBJ databases">
        <title>A degradative enzymes factory behind the ericoid mycorrhizal symbiosis.</title>
        <authorList>
            <consortium name="DOE Joint Genome Institute"/>
            <person name="Martino E."/>
            <person name="Morin E."/>
            <person name="Grelet G."/>
            <person name="Kuo A."/>
            <person name="Kohler A."/>
            <person name="Daghino S."/>
            <person name="Barry K."/>
            <person name="Choi C."/>
            <person name="Cichocki N."/>
            <person name="Clum A."/>
            <person name="Copeland A."/>
            <person name="Hainaut M."/>
            <person name="Haridas S."/>
            <person name="Labutti K."/>
            <person name="Lindquist E."/>
            <person name="Lipzen A."/>
            <person name="Khouja H.-R."/>
            <person name="Murat C."/>
            <person name="Ohm R."/>
            <person name="Olson A."/>
            <person name="Spatafora J."/>
            <person name="Veneault-Fourrey C."/>
            <person name="Henrissat B."/>
            <person name="Grigoriev I."/>
            <person name="Martin F."/>
            <person name="Perotto S."/>
        </authorList>
    </citation>
    <scope>NUCLEOTIDE SEQUENCE [LARGE SCALE GENOMIC DNA]</scope>
    <source>
        <strain evidence="2 3">E</strain>
    </source>
</reference>
<evidence type="ECO:0000256" key="1">
    <source>
        <dbReference type="SAM" id="MobiDB-lite"/>
    </source>
</evidence>
<keyword evidence="3" id="KW-1185">Reference proteome</keyword>
<feature type="compositionally biased region" description="Basic and acidic residues" evidence="1">
    <location>
        <begin position="101"/>
        <end position="113"/>
    </location>
</feature>
<dbReference type="Pfam" id="PF08297">
    <property type="entry name" value="U3_snoRNA_assoc"/>
    <property type="match status" value="1"/>
</dbReference>
<feature type="compositionally biased region" description="Basic and acidic residues" evidence="1">
    <location>
        <begin position="143"/>
        <end position="154"/>
    </location>
</feature>
<feature type="compositionally biased region" description="Acidic residues" evidence="1">
    <location>
        <begin position="197"/>
        <end position="210"/>
    </location>
</feature>